<dbReference type="GO" id="GO:0005737">
    <property type="term" value="C:cytoplasm"/>
    <property type="evidence" value="ECO:0007669"/>
    <property type="project" value="TreeGrafter"/>
</dbReference>
<dbReference type="SUPFAM" id="SSF48350">
    <property type="entry name" value="GTPase activation domain, GAP"/>
    <property type="match status" value="1"/>
</dbReference>
<evidence type="ECO:0000256" key="1">
    <source>
        <dbReference type="SAM" id="Coils"/>
    </source>
</evidence>
<dbReference type="OrthoDB" id="19923at2759"/>
<dbReference type="EMBL" id="JAPDFW010000092">
    <property type="protein sequence ID" value="KAJ5070779.1"/>
    <property type="molecule type" value="Genomic_DNA"/>
</dbReference>
<comment type="caution">
    <text evidence="3">The sequence shown here is derived from an EMBL/GenBank/DDBJ whole genome shotgun (WGS) entry which is preliminary data.</text>
</comment>
<dbReference type="PANTHER" id="PTHR45808:SF2">
    <property type="entry name" value="RHO GTPASE-ACTIVATING PROTEIN 68F"/>
    <property type="match status" value="1"/>
</dbReference>
<dbReference type="InterPro" id="IPR000198">
    <property type="entry name" value="RhoGAP_dom"/>
</dbReference>
<reference evidence="3" key="1">
    <citation type="submission" date="2022-10" db="EMBL/GenBank/DDBJ databases">
        <title>Novel sulphate-reducing endosymbionts in the free-living metamonad Anaeramoeba.</title>
        <authorList>
            <person name="Jerlstrom-Hultqvist J."/>
            <person name="Cepicka I."/>
            <person name="Gallot-Lavallee L."/>
            <person name="Salas-Leiva D."/>
            <person name="Curtis B.A."/>
            <person name="Zahonova K."/>
            <person name="Pipaliya S."/>
            <person name="Dacks J."/>
            <person name="Roger A.J."/>
        </authorList>
    </citation>
    <scope>NUCLEOTIDE SEQUENCE</scope>
    <source>
        <strain evidence="3">BMAN</strain>
    </source>
</reference>
<feature type="coiled-coil region" evidence="1">
    <location>
        <begin position="181"/>
        <end position="209"/>
    </location>
</feature>
<dbReference type="AlphaFoldDB" id="A0A9Q0R880"/>
<dbReference type="Pfam" id="PF00620">
    <property type="entry name" value="RhoGAP"/>
    <property type="match status" value="1"/>
</dbReference>
<dbReference type="GO" id="GO:0007264">
    <property type="term" value="P:small GTPase-mediated signal transduction"/>
    <property type="evidence" value="ECO:0007669"/>
    <property type="project" value="TreeGrafter"/>
</dbReference>
<keyword evidence="4" id="KW-1185">Reference proteome</keyword>
<sequence length="473" mass="56664">MNSKYKRIFSKNIKLEKEIPFFIQECFKFLIKIKNPNEKIFFKNVNPQVINSIKKMVDVGTPINLEVLGQSVVCAVIKHYLLELPLPLFSNDYYNMFEKVIEKPETEQKSSLMIVIQKIPIINLKIFVQILKLITHFTQIDKLTNSTISIISLFGSLIFQKESTETIEFIMFLACQNMKNIENYLKQMIEKSNQKKEIKSQNMNQKQKEILENDKIIATLLLKKEIDLVSNEKKQLSQKYQSKKFEIEEEIQQINKINGIYEEMNENFENQKEDQIVGKNYQILQKNGKIKKKKHLKTFHYWKLNMKRKSREILRLEKRREEIAFEMKDILKKTQKSKFEKSKIQQELSTFEKQLQIEYLKVETEQKLNESRKSQFDLFMKAFQEERERFTNLKLMKNEEMNKLSQDFTKFLEISSNSQELFETIEKIENYKIDLRNYIKIIEKQRNQSKLIEKMLIEKGLISKDDLKSNETN</sequence>
<gene>
    <name evidence="3" type="ORF">M0811_01760</name>
</gene>
<dbReference type="InterPro" id="IPR008936">
    <property type="entry name" value="Rho_GTPase_activation_prot"/>
</dbReference>
<feature type="domain" description="Rho-GAP" evidence="2">
    <location>
        <begin position="13"/>
        <end position="196"/>
    </location>
</feature>
<protein>
    <submittedName>
        <fullName evidence="3">Rho gtpase-activating protein 68f</fullName>
    </submittedName>
</protein>
<evidence type="ECO:0000313" key="3">
    <source>
        <dbReference type="EMBL" id="KAJ5070779.1"/>
    </source>
</evidence>
<dbReference type="GO" id="GO:0005096">
    <property type="term" value="F:GTPase activator activity"/>
    <property type="evidence" value="ECO:0007669"/>
    <property type="project" value="TreeGrafter"/>
</dbReference>
<dbReference type="Proteomes" id="UP001149090">
    <property type="component" value="Unassembled WGS sequence"/>
</dbReference>
<proteinExistence type="predicted"/>
<accession>A0A9Q0R880</accession>
<dbReference type="Gene3D" id="1.10.555.10">
    <property type="entry name" value="Rho GTPase activation protein"/>
    <property type="match status" value="1"/>
</dbReference>
<organism evidence="3 4">
    <name type="scientific">Anaeramoeba ignava</name>
    <name type="common">Anaerobic marine amoeba</name>
    <dbReference type="NCBI Taxonomy" id="1746090"/>
    <lineage>
        <taxon>Eukaryota</taxon>
        <taxon>Metamonada</taxon>
        <taxon>Anaeramoebidae</taxon>
        <taxon>Anaeramoeba</taxon>
    </lineage>
</organism>
<keyword evidence="1" id="KW-0175">Coiled coil</keyword>
<dbReference type="PANTHER" id="PTHR45808">
    <property type="entry name" value="RHO GTPASE-ACTIVATING PROTEIN 68F"/>
    <property type="match status" value="1"/>
</dbReference>
<evidence type="ECO:0000259" key="2">
    <source>
        <dbReference type="PROSITE" id="PS50238"/>
    </source>
</evidence>
<feature type="coiled-coil region" evidence="1">
    <location>
        <begin position="233"/>
        <end position="274"/>
    </location>
</feature>
<dbReference type="SMART" id="SM00324">
    <property type="entry name" value="RhoGAP"/>
    <property type="match status" value="1"/>
</dbReference>
<evidence type="ECO:0000313" key="4">
    <source>
        <dbReference type="Proteomes" id="UP001149090"/>
    </source>
</evidence>
<name>A0A9Q0R880_ANAIG</name>
<dbReference type="PROSITE" id="PS50238">
    <property type="entry name" value="RHOGAP"/>
    <property type="match status" value="1"/>
</dbReference>